<dbReference type="OrthoDB" id="129202at2759"/>
<name>A0A9W6WR09_9STRA</name>
<dbReference type="EMBL" id="BSXW01000153">
    <property type="protein sequence ID" value="GMF13379.1"/>
    <property type="molecule type" value="Genomic_DNA"/>
</dbReference>
<protein>
    <submittedName>
        <fullName evidence="1">Unnamed protein product</fullName>
    </submittedName>
</protein>
<accession>A0A9W6WR09</accession>
<sequence length="126" mass="13503">MGGVQDRYLRHDAAGGMFVGHALCGRLVSGVSELLEERVSESGVPTSAILLYSVADSIMKRLKDEGVLQLLRHSGNVAACDDGPDTAIEAVVLPTEETLYSVYHWGEGMHQFPEDMTLPSGSAEQA</sequence>
<comment type="caution">
    <text evidence="1">The sequence shown here is derived from an EMBL/GenBank/DDBJ whole genome shotgun (WGS) entry which is preliminary data.</text>
</comment>
<proteinExistence type="predicted"/>
<evidence type="ECO:0000313" key="1">
    <source>
        <dbReference type="EMBL" id="GMF13379.1"/>
    </source>
</evidence>
<dbReference type="Proteomes" id="UP001165083">
    <property type="component" value="Unassembled WGS sequence"/>
</dbReference>
<evidence type="ECO:0000313" key="2">
    <source>
        <dbReference type="Proteomes" id="UP001165083"/>
    </source>
</evidence>
<gene>
    <name evidence="1" type="ORF">Plil01_000385700</name>
</gene>
<organism evidence="1 2">
    <name type="scientific">Phytophthora lilii</name>
    <dbReference type="NCBI Taxonomy" id="2077276"/>
    <lineage>
        <taxon>Eukaryota</taxon>
        <taxon>Sar</taxon>
        <taxon>Stramenopiles</taxon>
        <taxon>Oomycota</taxon>
        <taxon>Peronosporomycetes</taxon>
        <taxon>Peronosporales</taxon>
        <taxon>Peronosporaceae</taxon>
        <taxon>Phytophthora</taxon>
    </lineage>
</organism>
<dbReference type="AlphaFoldDB" id="A0A9W6WR09"/>
<reference evidence="1" key="1">
    <citation type="submission" date="2023-04" db="EMBL/GenBank/DDBJ databases">
        <title>Phytophthora lilii NBRC 32176.</title>
        <authorList>
            <person name="Ichikawa N."/>
            <person name="Sato H."/>
            <person name="Tonouchi N."/>
        </authorList>
    </citation>
    <scope>NUCLEOTIDE SEQUENCE</scope>
    <source>
        <strain evidence="1">NBRC 32176</strain>
    </source>
</reference>
<keyword evidence="2" id="KW-1185">Reference proteome</keyword>